<dbReference type="InterPro" id="IPR025699">
    <property type="entry name" value="ABC2_memb-like"/>
</dbReference>
<name>A0AAW5C172_9FIRM</name>
<evidence type="ECO:0000313" key="5">
    <source>
        <dbReference type="Proteomes" id="UP001299608"/>
    </source>
</evidence>
<feature type="transmembrane region" description="Helical" evidence="1">
    <location>
        <begin position="181"/>
        <end position="203"/>
    </location>
</feature>
<gene>
    <name evidence="3" type="ORF">G5B36_24290</name>
    <name evidence="2" type="ORF">L0N08_26030</name>
</gene>
<keyword evidence="1" id="KW-0812">Transmembrane</keyword>
<accession>A0AAW5C172</accession>
<feature type="transmembrane region" description="Helical" evidence="1">
    <location>
        <begin position="37"/>
        <end position="55"/>
    </location>
</feature>
<feature type="transmembrane region" description="Helical" evidence="1">
    <location>
        <begin position="152"/>
        <end position="169"/>
    </location>
</feature>
<proteinExistence type="predicted"/>
<feature type="transmembrane region" description="Helical" evidence="1">
    <location>
        <begin position="119"/>
        <end position="145"/>
    </location>
</feature>
<keyword evidence="1" id="KW-1133">Transmembrane helix</keyword>
<evidence type="ECO:0000313" key="4">
    <source>
        <dbReference type="Proteomes" id="UP000669239"/>
    </source>
</evidence>
<feature type="transmembrane region" description="Helical" evidence="1">
    <location>
        <begin position="12"/>
        <end position="31"/>
    </location>
</feature>
<reference evidence="3 4" key="1">
    <citation type="journal article" date="2020" name="Cell Host Microbe">
        <title>Functional and Genomic Variation between Human-Derived Isolates of Lachnospiraceae Reveals Inter- and Intra-Species Diversity.</title>
        <authorList>
            <person name="Sorbara M.T."/>
            <person name="Littmann E.R."/>
            <person name="Fontana E."/>
            <person name="Moody T.U."/>
            <person name="Kohout C.E."/>
            <person name="Gjonbalaj M."/>
            <person name="Eaton V."/>
            <person name="Seok R."/>
            <person name="Leiner I.M."/>
            <person name="Pamer E.G."/>
        </authorList>
    </citation>
    <scope>NUCLEOTIDE SEQUENCE [LARGE SCALE GENOMIC DNA]</scope>
    <source>
        <strain evidence="3 4">MSK.1.17</strain>
    </source>
</reference>
<keyword evidence="4" id="KW-1185">Reference proteome</keyword>
<evidence type="ECO:0000313" key="2">
    <source>
        <dbReference type="EMBL" id="MCG4748879.1"/>
    </source>
</evidence>
<dbReference type="Pfam" id="PF13346">
    <property type="entry name" value="ABC2_membrane_5"/>
    <property type="match status" value="1"/>
</dbReference>
<keyword evidence="1" id="KW-0472">Membrane</keyword>
<sequence>MKGLLLKDLYCLGQNVKSLLFIIVIWGLVFLPQKDGGLLLISLSMMVSAMFTFTLSSYDRQVKWDTYALSMPLSRTAMVQEKYIVSILMLMAAAAISFPLTGLAWLIRTGGIDAEFLYAMYTTLLTGTAISLIYTALALPCSLWLGAEKGRYIPSVLFAAIFFAGIAMARGGRLKAMSPDLLSNFAILLLGLSLLVFAGSYFISISIYRKKEF</sequence>
<dbReference type="PANTHER" id="PTHR41309:SF2">
    <property type="entry name" value="MEMBRANE PROTEIN"/>
    <property type="match status" value="1"/>
</dbReference>
<dbReference type="RefSeq" id="WP_117563059.1">
    <property type="nucleotide sequence ID" value="NZ_BAABZL010000001.1"/>
</dbReference>
<dbReference type="EMBL" id="JAKNGE010000045">
    <property type="protein sequence ID" value="MCG4748879.1"/>
    <property type="molecule type" value="Genomic_DNA"/>
</dbReference>
<dbReference type="GeneID" id="97207764"/>
<organism evidence="2 5">
    <name type="scientific">Enterocloster aldenensis</name>
    <dbReference type="NCBI Taxonomy" id="358742"/>
    <lineage>
        <taxon>Bacteria</taxon>
        <taxon>Bacillati</taxon>
        <taxon>Bacillota</taxon>
        <taxon>Clostridia</taxon>
        <taxon>Lachnospirales</taxon>
        <taxon>Lachnospiraceae</taxon>
        <taxon>Enterocloster</taxon>
    </lineage>
</organism>
<dbReference type="EMBL" id="JAAITT010000048">
    <property type="protein sequence ID" value="NSJ51799.1"/>
    <property type="molecule type" value="Genomic_DNA"/>
</dbReference>
<evidence type="ECO:0000313" key="3">
    <source>
        <dbReference type="EMBL" id="NSJ51799.1"/>
    </source>
</evidence>
<reference evidence="3" key="2">
    <citation type="submission" date="2020-02" db="EMBL/GenBank/DDBJ databases">
        <authorList>
            <person name="Littmann E."/>
            <person name="Sorbara M."/>
        </authorList>
    </citation>
    <scope>NUCLEOTIDE SEQUENCE</scope>
    <source>
        <strain evidence="3">MSK.1.17</strain>
    </source>
</reference>
<comment type="caution">
    <text evidence="2">The sequence shown here is derived from an EMBL/GenBank/DDBJ whole genome shotgun (WGS) entry which is preliminary data.</text>
</comment>
<reference evidence="2" key="3">
    <citation type="submission" date="2022-01" db="EMBL/GenBank/DDBJ databases">
        <title>Collection of gut derived symbiotic bacterial strains cultured from healthy donors.</title>
        <authorList>
            <person name="Lin H."/>
            <person name="Kohout C."/>
            <person name="Waligurski E."/>
            <person name="Pamer E.G."/>
        </authorList>
    </citation>
    <scope>NUCLEOTIDE SEQUENCE</scope>
    <source>
        <strain evidence="2">DFI.6.55</strain>
    </source>
</reference>
<protein>
    <submittedName>
        <fullName evidence="2">ABC-2 transporter permease</fullName>
    </submittedName>
</protein>
<dbReference type="Proteomes" id="UP000669239">
    <property type="component" value="Unassembled WGS sequence"/>
</dbReference>
<dbReference type="Proteomes" id="UP001299608">
    <property type="component" value="Unassembled WGS sequence"/>
</dbReference>
<feature type="transmembrane region" description="Helical" evidence="1">
    <location>
        <begin position="83"/>
        <end position="107"/>
    </location>
</feature>
<dbReference type="PANTHER" id="PTHR41309">
    <property type="entry name" value="MEMBRANE PROTEIN-RELATED"/>
    <property type="match status" value="1"/>
</dbReference>
<dbReference type="AlphaFoldDB" id="A0AAW5C172"/>
<evidence type="ECO:0000256" key="1">
    <source>
        <dbReference type="SAM" id="Phobius"/>
    </source>
</evidence>